<evidence type="ECO:0000256" key="3">
    <source>
        <dbReference type="ARBA" id="ARBA00023098"/>
    </source>
</evidence>
<organism evidence="6 7">
    <name type="scientific">Glycomyces niveus</name>
    <dbReference type="NCBI Taxonomy" id="2820287"/>
    <lineage>
        <taxon>Bacteria</taxon>
        <taxon>Bacillati</taxon>
        <taxon>Actinomycetota</taxon>
        <taxon>Actinomycetes</taxon>
        <taxon>Glycomycetales</taxon>
        <taxon>Glycomycetaceae</taxon>
        <taxon>Glycomyces</taxon>
    </lineage>
</organism>
<dbReference type="InterPro" id="IPR029058">
    <property type="entry name" value="AB_hydrolase_fold"/>
</dbReference>
<dbReference type="Proteomes" id="UP000681341">
    <property type="component" value="Unassembled WGS sequence"/>
</dbReference>
<keyword evidence="5" id="KW-0732">Signal</keyword>
<dbReference type="PANTHER" id="PTHR10272">
    <property type="entry name" value="PLATELET-ACTIVATING FACTOR ACETYLHYDROLASE"/>
    <property type="match status" value="1"/>
</dbReference>
<evidence type="ECO:0000256" key="5">
    <source>
        <dbReference type="SAM" id="SignalP"/>
    </source>
</evidence>
<dbReference type="PANTHER" id="PTHR10272:SF0">
    <property type="entry name" value="PLATELET-ACTIVATING FACTOR ACETYLHYDROLASE"/>
    <property type="match status" value="1"/>
</dbReference>
<dbReference type="SUPFAM" id="SSF53474">
    <property type="entry name" value="alpha/beta-Hydrolases"/>
    <property type="match status" value="1"/>
</dbReference>
<evidence type="ECO:0000256" key="4">
    <source>
        <dbReference type="SAM" id="MobiDB-lite"/>
    </source>
</evidence>
<name>A0ABS3TZ58_9ACTN</name>
<dbReference type="EMBL" id="JAGFNP010000002">
    <property type="protein sequence ID" value="MBO3731802.1"/>
    <property type="molecule type" value="Genomic_DNA"/>
</dbReference>
<feature type="chain" id="PRO_5045363507" description="Alpha/beta hydrolase" evidence="5">
    <location>
        <begin position="32"/>
        <end position="315"/>
    </location>
</feature>
<comment type="caution">
    <text evidence="6">The sequence shown here is derived from an EMBL/GenBank/DDBJ whole genome shotgun (WGS) entry which is preliminary data.</text>
</comment>
<evidence type="ECO:0000313" key="6">
    <source>
        <dbReference type="EMBL" id="MBO3731802.1"/>
    </source>
</evidence>
<proteinExistence type="predicted"/>
<gene>
    <name evidence="6" type="ORF">J5V16_03150</name>
</gene>
<keyword evidence="3" id="KW-0443">Lipid metabolism</keyword>
<evidence type="ECO:0000256" key="1">
    <source>
        <dbReference type="ARBA" id="ARBA00022801"/>
    </source>
</evidence>
<feature type="region of interest" description="Disordered" evidence="4">
    <location>
        <begin position="30"/>
        <end position="49"/>
    </location>
</feature>
<accession>A0ABS3TZ58</accession>
<dbReference type="RefSeq" id="WP_208494555.1">
    <property type="nucleotide sequence ID" value="NZ_JAGFNP010000002.1"/>
</dbReference>
<dbReference type="Pfam" id="PF03403">
    <property type="entry name" value="PAF-AH_p_II"/>
    <property type="match status" value="1"/>
</dbReference>
<evidence type="ECO:0008006" key="8">
    <source>
        <dbReference type="Google" id="ProtNLM"/>
    </source>
</evidence>
<dbReference type="Gene3D" id="3.40.50.1820">
    <property type="entry name" value="alpha/beta hydrolase"/>
    <property type="match status" value="1"/>
</dbReference>
<feature type="signal peptide" evidence="5">
    <location>
        <begin position="1"/>
        <end position="31"/>
    </location>
</feature>
<keyword evidence="1" id="KW-0378">Hydrolase</keyword>
<reference evidence="6 7" key="1">
    <citation type="submission" date="2021-03" db="EMBL/GenBank/DDBJ databases">
        <title>Glycomyces sp. nov., a novel actinomycete isolated from soil.</title>
        <authorList>
            <person name="Yang X."/>
            <person name="Xu X."/>
        </authorList>
    </citation>
    <scope>NUCLEOTIDE SEQUENCE [LARGE SCALE GENOMIC DNA]</scope>
    <source>
        <strain evidence="6 7">NEAU-S30</strain>
    </source>
</reference>
<sequence length="315" mass="32709">MTMRRRTLLSLGLAGTAAAGASALGIGQALAGPRPGHGRPRQAAPTDPFAVGVREFQWNRGDRRLTTRIFYPATGAAGGGPVRDAPLADGVFPVCEFSHGLGGSPESYGALVLPLAEAGFIVPAPVFPTTSGGTEGNVGDVYNGNQSKDVSEVITRTLALNDTAGDPFAGRMAVDAGVGAAGHSLGGMTTHGLLSAWPDPRITAAVPFACIDMGDPSPNVKAKVLFVHGDQDTLTHFDLARQAYAELPAPKAFMTHTGVGHHEYIWGGPNAGATLETYLDWMRWGLYGDTAARDRLADDAAVPGVVWEADLGVRG</sequence>
<keyword evidence="7" id="KW-1185">Reference proteome</keyword>
<evidence type="ECO:0000256" key="2">
    <source>
        <dbReference type="ARBA" id="ARBA00022963"/>
    </source>
</evidence>
<dbReference type="PROSITE" id="PS51318">
    <property type="entry name" value="TAT"/>
    <property type="match status" value="1"/>
</dbReference>
<protein>
    <recommendedName>
        <fullName evidence="8">Alpha/beta hydrolase</fullName>
    </recommendedName>
</protein>
<dbReference type="InterPro" id="IPR006311">
    <property type="entry name" value="TAT_signal"/>
</dbReference>
<keyword evidence="2" id="KW-0442">Lipid degradation</keyword>
<evidence type="ECO:0000313" key="7">
    <source>
        <dbReference type="Proteomes" id="UP000681341"/>
    </source>
</evidence>